<protein>
    <recommendedName>
        <fullName evidence="2">Rab3 GTPase-activating protein catalytic subunit</fullName>
    </recommendedName>
</protein>
<evidence type="ECO:0008006" key="2">
    <source>
        <dbReference type="Google" id="ProtNLM"/>
    </source>
</evidence>
<evidence type="ECO:0000313" key="1">
    <source>
        <dbReference type="EMBL" id="JAP52403.1"/>
    </source>
</evidence>
<accession>A0A0X3PKL6</accession>
<dbReference type="AlphaFoldDB" id="A0A0X3PKL6"/>
<organism evidence="1">
    <name type="scientific">Schistocephalus solidus</name>
    <name type="common">Tapeworm</name>
    <dbReference type="NCBI Taxonomy" id="70667"/>
    <lineage>
        <taxon>Eukaryota</taxon>
        <taxon>Metazoa</taxon>
        <taxon>Spiralia</taxon>
        <taxon>Lophotrochozoa</taxon>
        <taxon>Platyhelminthes</taxon>
        <taxon>Cestoda</taxon>
        <taxon>Eucestoda</taxon>
        <taxon>Diphyllobothriidea</taxon>
        <taxon>Diphyllobothriidae</taxon>
        <taxon>Schistocephalus</taxon>
    </lineage>
</organism>
<name>A0A0X3PKL6_SCHSO</name>
<dbReference type="EMBL" id="GEEE01007155">
    <property type="protein sequence ID" value="JAP56070.1"/>
    <property type="molecule type" value="Transcribed_RNA"/>
</dbReference>
<proteinExistence type="predicted"/>
<dbReference type="EMBL" id="GEEE01010822">
    <property type="protein sequence ID" value="JAP52403.1"/>
    <property type="molecule type" value="Transcribed_RNA"/>
</dbReference>
<reference evidence="1" key="1">
    <citation type="submission" date="2016-01" db="EMBL/GenBank/DDBJ databases">
        <title>Reference transcriptome for the parasite Schistocephalus solidus: insights into the molecular evolution of parasitism.</title>
        <authorList>
            <person name="Hebert F.O."/>
            <person name="Grambauer S."/>
            <person name="Barber I."/>
            <person name="Landry C.R."/>
            <person name="Aubin-Horth N."/>
        </authorList>
    </citation>
    <scope>NUCLEOTIDE SEQUENCE</scope>
</reference>
<sequence length="803" mass="89821">MPRKHKKQSKLITEINFRTEERFEDFTNVTPWERFVSELLLLLLEWDLKPLPSSSVPPAKIALVKTGYVNFQAMRFRLDYFSPSEETCIYDEDSSITNVVQSAFGLREFTLLSPADPGVRRLVGTTRIRLLLSSIEMALAESKCALPMLVQYGCNSFYYGLSLKRPGEMETETEGATGVFCEGSGLLKTQYDMSHFELPFSEMGLAKFRNIFDERLEGPKEVLSISCIQYYRLLKLYFTANHEHNGSPEQTDFAVQHVLSNISVQFGLNLIVNRADLEPDEVTSDPLFSSLAPAKSDIWALDLVVNKFNHSLFDDVTSIILDGLHSSSGTRSTETTTEDEVAILPSTLLVFLDDLISGQDCHIGLIPKELLLDGVSDMGVVDRELADTLGCLFSNGILLKFAAFLHLLVSHIGDGGLPETLPRAWASFTVFLEDLITSNSSPRFYSGALPQPTSAHSLIEQALWTLHCHSVKNDERTVTVESVDDEAFYDAAEMTLSTENTSHKYSEPIRECPVCLAALKRLVVLPWSLAIAQISKYIALYQLEAFHRLAVPSGLMPWFKEQLSSLHQDIRTLMASHHQKKFPFAACSRILQEFHKKLVASVCMHKLFAHSEGEEVPEESLLNLAQKLGERVRDWERFPEHDLPLAQCFNITSGEGVQLQQESLRVYCMARIQSLLSAEPENGQNDVFRVDALQGDLEVAAPSTHNFLAFRIFVLSPRALVRRPNPVLSCPGRQRLYVASAQLPAASSSSLSSSGPSTRELLNSLRFPPERADTQVKSSKANRYQGNFDVLLAGVFSEDCDIF</sequence>
<gene>
    <name evidence="1" type="ORF">TR160144</name>
</gene>